<protein>
    <submittedName>
        <fullName evidence="1">Uncharacterized protein</fullName>
    </submittedName>
</protein>
<name>A0A8H9ID28_9ALTE</name>
<comment type="caution">
    <text evidence="1">The sequence shown here is derived from an EMBL/GenBank/DDBJ whole genome shotgun (WGS) entry which is preliminary data.</text>
</comment>
<reference evidence="1" key="2">
    <citation type="submission" date="2020-09" db="EMBL/GenBank/DDBJ databases">
        <authorList>
            <person name="Sun Q."/>
            <person name="Kim S."/>
        </authorList>
    </citation>
    <scope>NUCLEOTIDE SEQUENCE</scope>
    <source>
        <strain evidence="1">KCTC 32337</strain>
    </source>
</reference>
<gene>
    <name evidence="1" type="ORF">GCM10011274_40270</name>
</gene>
<evidence type="ECO:0000313" key="2">
    <source>
        <dbReference type="Proteomes" id="UP000622604"/>
    </source>
</evidence>
<proteinExistence type="predicted"/>
<dbReference type="EMBL" id="BMZC01000014">
    <property type="protein sequence ID" value="GGZ78067.1"/>
    <property type="molecule type" value="Genomic_DNA"/>
</dbReference>
<dbReference type="Proteomes" id="UP000622604">
    <property type="component" value="Unassembled WGS sequence"/>
</dbReference>
<dbReference type="AlphaFoldDB" id="A0A8H9ID28"/>
<evidence type="ECO:0000313" key="1">
    <source>
        <dbReference type="EMBL" id="GGZ78067.1"/>
    </source>
</evidence>
<reference evidence="1" key="1">
    <citation type="journal article" date="2014" name="Int. J. Syst. Evol. Microbiol.">
        <title>Complete genome sequence of Corynebacterium casei LMG S-19264T (=DSM 44701T), isolated from a smear-ripened cheese.</title>
        <authorList>
            <consortium name="US DOE Joint Genome Institute (JGI-PGF)"/>
            <person name="Walter F."/>
            <person name="Albersmeier A."/>
            <person name="Kalinowski J."/>
            <person name="Ruckert C."/>
        </authorList>
    </citation>
    <scope>NUCLEOTIDE SEQUENCE</scope>
    <source>
        <strain evidence="1">KCTC 32337</strain>
    </source>
</reference>
<sequence>MGGTKEKAKYITEKLEHFMNKATKNSIKKDTFDFDAVTGLRVKPSSNNKMVKISVGLGEMTVNALPTAVIDGVKFVFPKSAKWICVEPNGVVYWATKQSRMSVDEYDGKPYGWGANKTPVFKVNEEGFLRPVIRKDLPPDFWKQSWERLATNELRYLVQD</sequence>
<accession>A0A8H9ID28</accession>
<organism evidence="1 2">
    <name type="scientific">Paraglaciecola chathamensis</name>
    <dbReference type="NCBI Taxonomy" id="368405"/>
    <lineage>
        <taxon>Bacteria</taxon>
        <taxon>Pseudomonadati</taxon>
        <taxon>Pseudomonadota</taxon>
        <taxon>Gammaproteobacteria</taxon>
        <taxon>Alteromonadales</taxon>
        <taxon>Alteromonadaceae</taxon>
        <taxon>Paraglaciecola</taxon>
    </lineage>
</organism>